<feature type="domain" description="TNase-like" evidence="4">
    <location>
        <begin position="99"/>
        <end position="222"/>
    </location>
</feature>
<dbReference type="EMBL" id="MAEI02000001">
    <property type="protein sequence ID" value="MEO1781883.1"/>
    <property type="molecule type" value="Genomic_DNA"/>
</dbReference>
<dbReference type="PANTHER" id="PTHR12302:SF3">
    <property type="entry name" value="SERINE_THREONINE-PROTEIN KINASE 31"/>
    <property type="match status" value="1"/>
</dbReference>
<dbReference type="Gene3D" id="2.40.50.90">
    <property type="match status" value="1"/>
</dbReference>
<protein>
    <submittedName>
        <fullName evidence="5">Micrococcal nuclease</fullName>
    </submittedName>
</protein>
<dbReference type="RefSeq" id="WP_161869178.1">
    <property type="nucleotide sequence ID" value="NZ_MAEI02000001.1"/>
</dbReference>
<keyword evidence="2" id="KW-0255">Endonuclease</keyword>
<dbReference type="SUPFAM" id="SSF50199">
    <property type="entry name" value="Staphylococcal nuclease"/>
    <property type="match status" value="1"/>
</dbReference>
<accession>A0ABV0F4I2</accession>
<evidence type="ECO:0000313" key="5">
    <source>
        <dbReference type="EMBL" id="MEO1781883.1"/>
    </source>
</evidence>
<dbReference type="Pfam" id="PF00565">
    <property type="entry name" value="SNase"/>
    <property type="match status" value="1"/>
</dbReference>
<dbReference type="PROSITE" id="PS50830">
    <property type="entry name" value="TNASE_3"/>
    <property type="match status" value="1"/>
</dbReference>
<dbReference type="SMART" id="SM00318">
    <property type="entry name" value="SNc"/>
    <property type="match status" value="1"/>
</dbReference>
<gene>
    <name evidence="5" type="ORF">BAU18_001476</name>
</gene>
<reference evidence="5" key="1">
    <citation type="submission" date="2016-06" db="EMBL/GenBank/DDBJ databases">
        <authorList>
            <person name="Van Tyne D."/>
        </authorList>
    </citation>
    <scope>NUCLEOTIDE SEQUENCE</scope>
    <source>
        <strain evidence="5">JM9A</strain>
    </source>
</reference>
<evidence type="ECO:0000259" key="4">
    <source>
        <dbReference type="PROSITE" id="PS50830"/>
    </source>
</evidence>
<organism evidence="5 6">
    <name type="scientific">Enterococcus diestrammenae</name>
    <dbReference type="NCBI Taxonomy" id="1155073"/>
    <lineage>
        <taxon>Bacteria</taxon>
        <taxon>Bacillati</taxon>
        <taxon>Bacillota</taxon>
        <taxon>Bacilli</taxon>
        <taxon>Lactobacillales</taxon>
        <taxon>Enterococcaceae</taxon>
        <taxon>Enterococcus</taxon>
    </lineage>
</organism>
<evidence type="ECO:0000256" key="3">
    <source>
        <dbReference type="ARBA" id="ARBA00022801"/>
    </source>
</evidence>
<keyword evidence="3" id="KW-0378">Hydrolase</keyword>
<dbReference type="PANTHER" id="PTHR12302">
    <property type="entry name" value="EBNA2 BINDING PROTEIN P100"/>
    <property type="match status" value="1"/>
</dbReference>
<name>A0ABV0F4I2_9ENTE</name>
<dbReference type="InterPro" id="IPR035437">
    <property type="entry name" value="SNase_OB-fold_sf"/>
</dbReference>
<sequence>MKKKQTGIASGLVIVLLVGWQLFFGEGFNKSKNDNSQEPSQEQVIKNEQTDNGQSNQQTDKIPSFTSLANAKSNYELKDVDLNNPPRFAKIAVANIRSVDGDTFVIYSGSSEIRLRMLMVDTPESVKKGMPVQPFGKDASNYTKNALKKGNVSIAFDQGEVKDQYDRYLAYVFVGTDSLQGLLLEKGLGVVRYINAGGDTYQKDFLNFQDKAKSVSAGAWSKNDYIKKTNRYYYFDYDSK</sequence>
<comment type="caution">
    <text evidence="5">The sequence shown here is derived from an EMBL/GenBank/DDBJ whole genome shotgun (WGS) entry which is preliminary data.</text>
</comment>
<dbReference type="Proteomes" id="UP001429357">
    <property type="component" value="Unassembled WGS sequence"/>
</dbReference>
<evidence type="ECO:0000313" key="6">
    <source>
        <dbReference type="Proteomes" id="UP001429357"/>
    </source>
</evidence>
<reference evidence="5" key="2">
    <citation type="submission" date="2024-02" db="EMBL/GenBank/DDBJ databases">
        <title>The Genome Sequence of Enterococcus diestrammenae JM9A.</title>
        <authorList>
            <person name="Earl A."/>
            <person name="Manson A."/>
            <person name="Gilmore M."/>
            <person name="Sanders J."/>
            <person name="Shea T."/>
            <person name="Howe W."/>
            <person name="Livny J."/>
            <person name="Cuomo C."/>
            <person name="Neafsey D."/>
            <person name="Birren B."/>
        </authorList>
    </citation>
    <scope>NUCLEOTIDE SEQUENCE</scope>
    <source>
        <strain evidence="5">JM9A</strain>
    </source>
</reference>
<dbReference type="InterPro" id="IPR016071">
    <property type="entry name" value="Staphylococal_nuclease_OB-fold"/>
</dbReference>
<proteinExistence type="predicted"/>
<evidence type="ECO:0000256" key="2">
    <source>
        <dbReference type="ARBA" id="ARBA00022759"/>
    </source>
</evidence>
<evidence type="ECO:0000256" key="1">
    <source>
        <dbReference type="ARBA" id="ARBA00022722"/>
    </source>
</evidence>
<keyword evidence="6" id="KW-1185">Reference proteome</keyword>
<keyword evidence="1" id="KW-0540">Nuclease</keyword>